<evidence type="ECO:0000313" key="2">
    <source>
        <dbReference type="Proteomes" id="UP000828390"/>
    </source>
</evidence>
<keyword evidence="2" id="KW-1185">Reference proteome</keyword>
<dbReference type="EMBL" id="JAIWYP010000003">
    <property type="protein sequence ID" value="KAH3850744.1"/>
    <property type="molecule type" value="Genomic_DNA"/>
</dbReference>
<sequence>MYHDCTFTYVEARTTTLLGEWIYSSTPRGHLPERTKKCANARNTGSGRTADLNASRLGAVTTAVWNRSGSCPSAAFNVQPM</sequence>
<gene>
    <name evidence="1" type="ORF">DPMN_093217</name>
</gene>
<reference evidence="1" key="1">
    <citation type="journal article" date="2019" name="bioRxiv">
        <title>The Genome of the Zebra Mussel, Dreissena polymorpha: A Resource for Invasive Species Research.</title>
        <authorList>
            <person name="McCartney M.A."/>
            <person name="Auch B."/>
            <person name="Kono T."/>
            <person name="Mallez S."/>
            <person name="Zhang Y."/>
            <person name="Obille A."/>
            <person name="Becker A."/>
            <person name="Abrahante J.E."/>
            <person name="Garbe J."/>
            <person name="Badalamenti J.P."/>
            <person name="Herman A."/>
            <person name="Mangelson H."/>
            <person name="Liachko I."/>
            <person name="Sullivan S."/>
            <person name="Sone E.D."/>
            <person name="Koren S."/>
            <person name="Silverstein K.A.T."/>
            <person name="Beckman K.B."/>
            <person name="Gohl D.M."/>
        </authorList>
    </citation>
    <scope>NUCLEOTIDE SEQUENCE</scope>
    <source>
        <strain evidence="1">Duluth1</strain>
        <tissue evidence="1">Whole animal</tissue>
    </source>
</reference>
<protein>
    <submittedName>
        <fullName evidence="1">Uncharacterized protein</fullName>
    </submittedName>
</protein>
<reference evidence="1" key="2">
    <citation type="submission" date="2020-11" db="EMBL/GenBank/DDBJ databases">
        <authorList>
            <person name="McCartney M.A."/>
            <person name="Auch B."/>
            <person name="Kono T."/>
            <person name="Mallez S."/>
            <person name="Becker A."/>
            <person name="Gohl D.M."/>
            <person name="Silverstein K.A.T."/>
            <person name="Koren S."/>
            <person name="Bechman K.B."/>
            <person name="Herman A."/>
            <person name="Abrahante J.E."/>
            <person name="Garbe J."/>
        </authorList>
    </citation>
    <scope>NUCLEOTIDE SEQUENCE</scope>
    <source>
        <strain evidence="1">Duluth1</strain>
        <tissue evidence="1">Whole animal</tissue>
    </source>
</reference>
<organism evidence="1 2">
    <name type="scientific">Dreissena polymorpha</name>
    <name type="common">Zebra mussel</name>
    <name type="synonym">Mytilus polymorpha</name>
    <dbReference type="NCBI Taxonomy" id="45954"/>
    <lineage>
        <taxon>Eukaryota</taxon>
        <taxon>Metazoa</taxon>
        <taxon>Spiralia</taxon>
        <taxon>Lophotrochozoa</taxon>
        <taxon>Mollusca</taxon>
        <taxon>Bivalvia</taxon>
        <taxon>Autobranchia</taxon>
        <taxon>Heteroconchia</taxon>
        <taxon>Euheterodonta</taxon>
        <taxon>Imparidentia</taxon>
        <taxon>Neoheterodontei</taxon>
        <taxon>Myida</taxon>
        <taxon>Dreissenoidea</taxon>
        <taxon>Dreissenidae</taxon>
        <taxon>Dreissena</taxon>
    </lineage>
</organism>
<proteinExistence type="predicted"/>
<comment type="caution">
    <text evidence="1">The sequence shown here is derived from an EMBL/GenBank/DDBJ whole genome shotgun (WGS) entry which is preliminary data.</text>
</comment>
<accession>A0A9D4L3S2</accession>
<dbReference type="Proteomes" id="UP000828390">
    <property type="component" value="Unassembled WGS sequence"/>
</dbReference>
<name>A0A9D4L3S2_DREPO</name>
<dbReference type="AlphaFoldDB" id="A0A9D4L3S2"/>
<evidence type="ECO:0000313" key="1">
    <source>
        <dbReference type="EMBL" id="KAH3850744.1"/>
    </source>
</evidence>